<feature type="transmembrane region" description="Helical" evidence="9">
    <location>
        <begin position="191"/>
        <end position="210"/>
    </location>
</feature>
<feature type="transmembrane region" description="Helical" evidence="9">
    <location>
        <begin position="406"/>
        <end position="429"/>
    </location>
</feature>
<comment type="function">
    <text evidence="9">Component of the transport system for branched-chain amino acids.</text>
</comment>
<accession>A0A848C4G8</accession>
<evidence type="ECO:0000256" key="2">
    <source>
        <dbReference type="ARBA" id="ARBA00008540"/>
    </source>
</evidence>
<evidence type="ECO:0000313" key="10">
    <source>
        <dbReference type="EMBL" id="NME29413.1"/>
    </source>
</evidence>
<keyword evidence="8 9" id="KW-0472">Membrane</keyword>
<evidence type="ECO:0000256" key="4">
    <source>
        <dbReference type="ARBA" id="ARBA00022475"/>
    </source>
</evidence>
<comment type="caution">
    <text evidence="10">The sequence shown here is derived from an EMBL/GenBank/DDBJ whole genome shotgun (WGS) entry which is preliminary data.</text>
</comment>
<dbReference type="RefSeq" id="WP_170088111.1">
    <property type="nucleotide sequence ID" value="NZ_JABAFG010000033.1"/>
</dbReference>
<comment type="subcellular location">
    <subcellularLocation>
        <location evidence="1 9">Cell membrane</location>
        <topology evidence="1 9">Multi-pass membrane protein</topology>
    </subcellularLocation>
</comment>
<gene>
    <name evidence="10" type="primary">brnQ</name>
    <name evidence="10" type="ORF">HF872_12440</name>
</gene>
<dbReference type="GO" id="GO:0015818">
    <property type="term" value="P:isoleucine transport"/>
    <property type="evidence" value="ECO:0007669"/>
    <property type="project" value="TreeGrafter"/>
</dbReference>
<sequence>MVKKGMQIGLLIFGMTFGAGNLIFPPSLGFQAGPLFWPAIIGFIISGVGMPVVSLIMGTFNPGGFRAEMNKKISPLFSLVLLTLIYLAIGPLMAIPRTAATSFSVGILPLAGDGTLQLAVYTALYFALAWWLSITPSKLLSRIGKILTPLFAVMIVALFVLGLSSFTTTELTAPAGNYAISAFGSGFIEGYNTVDTIAAFAFCIIALQTLRQMGFSSQREYYISVWAAGASVAILMAALYLGLGLLGNHFPIPESVYQNPAVNLGAYVLTQASYSVFGPVGVWFLAVMVAITCFTTSVGLIAAVSEFFASEFPRLSYKAYVTIITLFSFAAANLGLNQIIQVTLPLLLFVYPMAITVVLLIIVNKFVSLSRIGMRLAVAAAAVCAVIDILHQFAHLEMAGQMLSYLPLGTSGLGWIVPVGVAIALSFILPEKVTGSVDVAEDLHG</sequence>
<feature type="transmembrane region" description="Helical" evidence="9">
    <location>
        <begin position="222"/>
        <end position="243"/>
    </location>
</feature>
<dbReference type="NCBIfam" id="TIGR00796">
    <property type="entry name" value="livcs"/>
    <property type="match status" value="1"/>
</dbReference>
<evidence type="ECO:0000256" key="7">
    <source>
        <dbReference type="ARBA" id="ARBA00022989"/>
    </source>
</evidence>
<feature type="transmembrane region" description="Helical" evidence="9">
    <location>
        <begin position="282"/>
        <end position="305"/>
    </location>
</feature>
<feature type="transmembrane region" description="Helical" evidence="9">
    <location>
        <begin position="317"/>
        <end position="336"/>
    </location>
</feature>
<dbReference type="PANTHER" id="PTHR30588">
    <property type="entry name" value="BRANCHED-CHAIN AMINO ACID TRANSPORT SYSTEM 2 CARRIER PROTEIN"/>
    <property type="match status" value="1"/>
</dbReference>
<reference evidence="10 11" key="1">
    <citation type="submission" date="2020-04" db="EMBL/GenBank/DDBJ databases">
        <authorList>
            <person name="Hitch T.C.A."/>
            <person name="Wylensek D."/>
            <person name="Clavel T."/>
        </authorList>
    </citation>
    <scope>NUCLEOTIDE SEQUENCE [LARGE SCALE GENOMIC DNA]</scope>
    <source>
        <strain evidence="10 11">Oil-RF-744-FAT-WT-6-1</strain>
    </source>
</reference>
<keyword evidence="5 9" id="KW-0812">Transmembrane</keyword>
<keyword evidence="3 9" id="KW-0813">Transport</keyword>
<dbReference type="InterPro" id="IPR004685">
    <property type="entry name" value="Brnchd-chn_aa_trnsp_Livcs"/>
</dbReference>
<dbReference type="GO" id="GO:0015190">
    <property type="term" value="F:L-leucine transmembrane transporter activity"/>
    <property type="evidence" value="ECO:0007669"/>
    <property type="project" value="TreeGrafter"/>
</dbReference>
<organism evidence="10 11">
    <name type="scientific">Megasphaera hexanoica</name>
    <dbReference type="NCBI Taxonomy" id="1675036"/>
    <lineage>
        <taxon>Bacteria</taxon>
        <taxon>Bacillati</taxon>
        <taxon>Bacillota</taxon>
        <taxon>Negativicutes</taxon>
        <taxon>Veillonellales</taxon>
        <taxon>Veillonellaceae</taxon>
        <taxon>Megasphaera</taxon>
    </lineage>
</organism>
<dbReference type="PANTHER" id="PTHR30588:SF7">
    <property type="entry name" value="BRANCHED-CHAIN AMINO ACID CARRIER PROTEIN SAOUHSC_01411-RELATED"/>
    <property type="match status" value="1"/>
</dbReference>
<dbReference type="Pfam" id="PF05525">
    <property type="entry name" value="Branch_AA_trans"/>
    <property type="match status" value="1"/>
</dbReference>
<evidence type="ECO:0000256" key="1">
    <source>
        <dbReference type="ARBA" id="ARBA00004651"/>
    </source>
</evidence>
<proteinExistence type="inferred from homology"/>
<evidence type="ECO:0000256" key="6">
    <source>
        <dbReference type="ARBA" id="ARBA00022970"/>
    </source>
</evidence>
<keyword evidence="4" id="KW-1003">Cell membrane</keyword>
<feature type="transmembrane region" description="Helical" evidence="9">
    <location>
        <begin position="342"/>
        <end position="364"/>
    </location>
</feature>
<dbReference type="GO" id="GO:0005886">
    <property type="term" value="C:plasma membrane"/>
    <property type="evidence" value="ECO:0007669"/>
    <property type="project" value="UniProtKB-SubCell"/>
</dbReference>
<evidence type="ECO:0000256" key="9">
    <source>
        <dbReference type="RuleBase" id="RU362122"/>
    </source>
</evidence>
<feature type="transmembrane region" description="Helical" evidence="9">
    <location>
        <begin position="146"/>
        <end position="166"/>
    </location>
</feature>
<evidence type="ECO:0000256" key="3">
    <source>
        <dbReference type="ARBA" id="ARBA00022448"/>
    </source>
</evidence>
<name>A0A848C4G8_9FIRM</name>
<dbReference type="Proteomes" id="UP000591071">
    <property type="component" value="Unassembled WGS sequence"/>
</dbReference>
<evidence type="ECO:0000256" key="8">
    <source>
        <dbReference type="ARBA" id="ARBA00023136"/>
    </source>
</evidence>
<dbReference type="GO" id="GO:0005304">
    <property type="term" value="F:L-valine transmembrane transporter activity"/>
    <property type="evidence" value="ECO:0007669"/>
    <property type="project" value="TreeGrafter"/>
</dbReference>
<feature type="transmembrane region" description="Helical" evidence="9">
    <location>
        <begin position="376"/>
        <end position="394"/>
    </location>
</feature>
<dbReference type="GO" id="GO:0015820">
    <property type="term" value="P:L-leucine transport"/>
    <property type="evidence" value="ECO:0007669"/>
    <property type="project" value="TreeGrafter"/>
</dbReference>
<protein>
    <recommendedName>
        <fullName evidence="9">Branched-chain amino acid transport system carrier protein</fullName>
    </recommendedName>
</protein>
<dbReference type="EMBL" id="JABAFG010000033">
    <property type="protein sequence ID" value="NME29413.1"/>
    <property type="molecule type" value="Genomic_DNA"/>
</dbReference>
<keyword evidence="7 9" id="KW-1133">Transmembrane helix</keyword>
<dbReference type="AlphaFoldDB" id="A0A848C4G8"/>
<evidence type="ECO:0000313" key="11">
    <source>
        <dbReference type="Proteomes" id="UP000591071"/>
    </source>
</evidence>
<dbReference type="GO" id="GO:0015188">
    <property type="term" value="F:L-isoleucine transmembrane transporter activity"/>
    <property type="evidence" value="ECO:0007669"/>
    <property type="project" value="TreeGrafter"/>
</dbReference>
<keyword evidence="6 9" id="KW-0029">Amino-acid transport</keyword>
<evidence type="ECO:0000256" key="5">
    <source>
        <dbReference type="ARBA" id="ARBA00022692"/>
    </source>
</evidence>
<feature type="transmembrane region" description="Helical" evidence="9">
    <location>
        <begin position="7"/>
        <end position="24"/>
    </location>
</feature>
<feature type="transmembrane region" description="Helical" evidence="9">
    <location>
        <begin position="115"/>
        <end position="134"/>
    </location>
</feature>
<comment type="similarity">
    <text evidence="2 9">Belongs to the branched chain amino acid transporter family.</text>
</comment>
<feature type="transmembrane region" description="Helical" evidence="9">
    <location>
        <begin position="36"/>
        <end position="56"/>
    </location>
</feature>
<feature type="transmembrane region" description="Helical" evidence="9">
    <location>
        <begin position="76"/>
        <end position="95"/>
    </location>
</feature>